<feature type="region of interest" description="Disordered" evidence="1">
    <location>
        <begin position="1"/>
        <end position="36"/>
    </location>
</feature>
<gene>
    <name evidence="2" type="ORF">SAMN05661093_10719</name>
</gene>
<dbReference type="Proteomes" id="UP000192674">
    <property type="component" value="Unassembled WGS sequence"/>
</dbReference>
<accession>A0A1Y5YCQ4</accession>
<evidence type="ECO:0000256" key="1">
    <source>
        <dbReference type="SAM" id="MobiDB-lite"/>
    </source>
</evidence>
<organism evidence="2 3">
    <name type="scientific">Kibdelosporangium aridum</name>
    <dbReference type="NCBI Taxonomy" id="2030"/>
    <lineage>
        <taxon>Bacteria</taxon>
        <taxon>Bacillati</taxon>
        <taxon>Actinomycetota</taxon>
        <taxon>Actinomycetes</taxon>
        <taxon>Pseudonocardiales</taxon>
        <taxon>Pseudonocardiaceae</taxon>
        <taxon>Kibdelosporangium</taxon>
    </lineage>
</organism>
<proteinExistence type="predicted"/>
<evidence type="ECO:0000313" key="2">
    <source>
        <dbReference type="EMBL" id="SMD27122.1"/>
    </source>
</evidence>
<feature type="region of interest" description="Disordered" evidence="1">
    <location>
        <begin position="55"/>
        <end position="75"/>
    </location>
</feature>
<protein>
    <submittedName>
        <fullName evidence="2">Uncharacterized protein</fullName>
    </submittedName>
</protein>
<reference evidence="2 3" key="1">
    <citation type="submission" date="2017-04" db="EMBL/GenBank/DDBJ databases">
        <authorList>
            <person name="Afonso C.L."/>
            <person name="Miller P.J."/>
            <person name="Scott M.A."/>
            <person name="Spackman E."/>
            <person name="Goraichik I."/>
            <person name="Dimitrov K.M."/>
            <person name="Suarez D.L."/>
            <person name="Swayne D.E."/>
        </authorList>
    </citation>
    <scope>NUCLEOTIDE SEQUENCE [LARGE SCALE GENOMIC DNA]</scope>
    <source>
        <strain evidence="2 3">DSM 43828</strain>
    </source>
</reference>
<dbReference type="EMBL" id="FWXV01000020">
    <property type="protein sequence ID" value="SMD27122.1"/>
    <property type="molecule type" value="Genomic_DNA"/>
</dbReference>
<dbReference type="AlphaFoldDB" id="A0A1Y5YCQ4"/>
<keyword evidence="3" id="KW-1185">Reference proteome</keyword>
<name>A0A1Y5YCQ4_KIBAR</name>
<evidence type="ECO:0000313" key="3">
    <source>
        <dbReference type="Proteomes" id="UP000192674"/>
    </source>
</evidence>
<sequence length="75" mass="8606">MQKRRATVRHAENRPAHPHNGTRSTEVHFGHTPRPDNVFDEIEYPKLEEQGIKVTEHNAETGATRPYQKPPSVKP</sequence>